<dbReference type="GO" id="GO:0008289">
    <property type="term" value="F:lipid binding"/>
    <property type="evidence" value="ECO:0007669"/>
    <property type="project" value="UniProtKB-KW"/>
</dbReference>
<dbReference type="Gene3D" id="2.40.128.20">
    <property type="match status" value="1"/>
</dbReference>
<dbReference type="InterPro" id="IPR031259">
    <property type="entry name" value="ILBP"/>
</dbReference>
<accession>A0AAE1AWN5</accession>
<dbReference type="PRINTS" id="PR00178">
    <property type="entry name" value="FATTYACIDBP"/>
</dbReference>
<organism evidence="2 3">
    <name type="scientific">Elysia crispata</name>
    <name type="common">lettuce slug</name>
    <dbReference type="NCBI Taxonomy" id="231223"/>
    <lineage>
        <taxon>Eukaryota</taxon>
        <taxon>Metazoa</taxon>
        <taxon>Spiralia</taxon>
        <taxon>Lophotrochozoa</taxon>
        <taxon>Mollusca</taxon>
        <taxon>Gastropoda</taxon>
        <taxon>Heterobranchia</taxon>
        <taxon>Euthyneura</taxon>
        <taxon>Panpulmonata</taxon>
        <taxon>Sacoglossa</taxon>
        <taxon>Placobranchoidea</taxon>
        <taxon>Plakobranchidae</taxon>
        <taxon>Elysia</taxon>
    </lineage>
</organism>
<name>A0AAE1AWN5_9GAST</name>
<evidence type="ECO:0000256" key="1">
    <source>
        <dbReference type="ARBA" id="ARBA00008390"/>
    </source>
</evidence>
<protein>
    <submittedName>
        <fullName evidence="2">Uncharacterized protein</fullName>
    </submittedName>
</protein>
<dbReference type="AlphaFoldDB" id="A0AAE1AWN5"/>
<evidence type="ECO:0000313" key="3">
    <source>
        <dbReference type="Proteomes" id="UP001283361"/>
    </source>
</evidence>
<comment type="caution">
    <text evidence="2">The sequence shown here is derived from an EMBL/GenBank/DDBJ whole genome shotgun (WGS) entry which is preliminary data.</text>
</comment>
<dbReference type="CDD" id="cd00742">
    <property type="entry name" value="FABP"/>
    <property type="match status" value="1"/>
</dbReference>
<reference evidence="2" key="1">
    <citation type="journal article" date="2023" name="G3 (Bethesda)">
        <title>A reference genome for the long-term kleptoplast-retaining sea slug Elysia crispata morphotype clarki.</title>
        <authorList>
            <person name="Eastman K.E."/>
            <person name="Pendleton A.L."/>
            <person name="Shaikh M.A."/>
            <person name="Suttiyut T."/>
            <person name="Ogas R."/>
            <person name="Tomko P."/>
            <person name="Gavelis G."/>
            <person name="Widhalm J.R."/>
            <person name="Wisecaver J.H."/>
        </authorList>
    </citation>
    <scope>NUCLEOTIDE SEQUENCE</scope>
    <source>
        <strain evidence="2">ECLA1</strain>
    </source>
</reference>
<gene>
    <name evidence="2" type="ORF">RRG08_003794</name>
</gene>
<dbReference type="InterPro" id="IPR000463">
    <property type="entry name" value="Fatty_acid-bd"/>
</dbReference>
<dbReference type="Pfam" id="PF14651">
    <property type="entry name" value="Lipocalin_7"/>
    <property type="match status" value="1"/>
</dbReference>
<dbReference type="PANTHER" id="PTHR11955">
    <property type="entry name" value="FATTY ACID BINDING PROTEIN"/>
    <property type="match status" value="1"/>
</dbReference>
<proteinExistence type="inferred from homology"/>
<dbReference type="EMBL" id="JAWDGP010001105">
    <property type="protein sequence ID" value="KAK3794651.1"/>
    <property type="molecule type" value="Genomic_DNA"/>
</dbReference>
<comment type="similarity">
    <text evidence="1">Belongs to the calycin superfamily. Fatty-acid binding protein (FABP) family.</text>
</comment>
<keyword evidence="3" id="KW-1185">Reference proteome</keyword>
<dbReference type="SUPFAM" id="SSF50814">
    <property type="entry name" value="Lipocalins"/>
    <property type="match status" value="1"/>
</dbReference>
<dbReference type="Proteomes" id="UP001283361">
    <property type="component" value="Unassembled WGS sequence"/>
</dbReference>
<dbReference type="InterPro" id="IPR012674">
    <property type="entry name" value="Calycin"/>
</dbReference>
<sequence length="139" mass="15389">MAAFCNKWELISTDENFGKYMEAVGVSQEKQGLAQKSLVGNAKVYQEISKDGSTWSVKVITMAGEKLDKYPEGQETEALTLDGRKVKVVYTLEGDNLVESQTGDGFTSRNVRQVNGDQMTMTFTANKSITSVRVYKRAS</sequence>
<evidence type="ECO:0000313" key="2">
    <source>
        <dbReference type="EMBL" id="KAK3794651.1"/>
    </source>
</evidence>